<dbReference type="SUPFAM" id="SSF75011">
    <property type="entry name" value="3-carboxy-cis,cis-mucoante lactonizing enzyme"/>
    <property type="match status" value="1"/>
</dbReference>
<sequence length="394" mass="44865">IADKKKVIVDQIKTNNETSRQFLNDVKQQSTYIDQVENFGTDEHVVLLQRRLEKDSVIRLKSTIGELEKSRSKSSFKCVEDASFDCLLIEMKNSLRIENFTCDVSEKGSDYEETHFKSYKRRIPQLQCTKDLSIIPMFEKEKRPNPCSCIWIDNYIVISLHNVYALLVIEEDSDFVLSKFNFDSTPWSVSKTGPTDMVITLPFAGKIAFAQLRYGNVHIVTELKTRFPYYDVTRNTPLNQYICLSTDKGQIDILNNDGTVLREISLSSEIKECAQDILSFCNFNAHSLLLILSNGLKKTLVGLNLNGEKVFECWHGDLIGSRQIAIDPCGNVYVTSYHLSIHQISPSGQYIRSLPLGKETIYPFGICFNNTFDKIAISGGHESVNSNLRVYKFT</sequence>
<dbReference type="EMBL" id="JAIWYP010000007">
    <property type="protein sequence ID" value="KAH3802834.1"/>
    <property type="molecule type" value="Genomic_DNA"/>
</dbReference>
<evidence type="ECO:0000313" key="2">
    <source>
        <dbReference type="Proteomes" id="UP000828390"/>
    </source>
</evidence>
<keyword evidence="2" id="KW-1185">Reference proteome</keyword>
<comment type="caution">
    <text evidence="1">The sequence shown here is derived from an EMBL/GenBank/DDBJ whole genome shotgun (WGS) entry which is preliminary data.</text>
</comment>
<feature type="non-terminal residue" evidence="1">
    <location>
        <position position="1"/>
    </location>
</feature>
<gene>
    <name evidence="1" type="ORF">DPMN_156524</name>
</gene>
<accession>A0A9D4JAX5</accession>
<reference evidence="1" key="2">
    <citation type="submission" date="2020-11" db="EMBL/GenBank/DDBJ databases">
        <authorList>
            <person name="McCartney M.A."/>
            <person name="Auch B."/>
            <person name="Kono T."/>
            <person name="Mallez S."/>
            <person name="Becker A."/>
            <person name="Gohl D.M."/>
            <person name="Silverstein K.A.T."/>
            <person name="Koren S."/>
            <person name="Bechman K.B."/>
            <person name="Herman A."/>
            <person name="Abrahante J.E."/>
            <person name="Garbe J."/>
        </authorList>
    </citation>
    <scope>NUCLEOTIDE SEQUENCE</scope>
    <source>
        <strain evidence="1">Duluth1</strain>
        <tissue evidence="1">Whole animal</tissue>
    </source>
</reference>
<reference evidence="1" key="1">
    <citation type="journal article" date="2019" name="bioRxiv">
        <title>The Genome of the Zebra Mussel, Dreissena polymorpha: A Resource for Invasive Species Research.</title>
        <authorList>
            <person name="McCartney M.A."/>
            <person name="Auch B."/>
            <person name="Kono T."/>
            <person name="Mallez S."/>
            <person name="Zhang Y."/>
            <person name="Obille A."/>
            <person name="Becker A."/>
            <person name="Abrahante J.E."/>
            <person name="Garbe J."/>
            <person name="Badalamenti J.P."/>
            <person name="Herman A."/>
            <person name="Mangelson H."/>
            <person name="Liachko I."/>
            <person name="Sullivan S."/>
            <person name="Sone E.D."/>
            <person name="Koren S."/>
            <person name="Silverstein K.A.T."/>
            <person name="Beckman K.B."/>
            <person name="Gohl D.M."/>
        </authorList>
    </citation>
    <scope>NUCLEOTIDE SEQUENCE</scope>
    <source>
        <strain evidence="1">Duluth1</strain>
        <tissue evidence="1">Whole animal</tissue>
    </source>
</reference>
<proteinExistence type="predicted"/>
<dbReference type="AlphaFoldDB" id="A0A9D4JAX5"/>
<dbReference type="Gene3D" id="2.120.10.30">
    <property type="entry name" value="TolB, C-terminal domain"/>
    <property type="match status" value="1"/>
</dbReference>
<protein>
    <submittedName>
        <fullName evidence="1">Uncharacterized protein</fullName>
    </submittedName>
</protein>
<dbReference type="InterPro" id="IPR011042">
    <property type="entry name" value="6-blade_b-propeller_TolB-like"/>
</dbReference>
<name>A0A9D4JAX5_DREPO</name>
<evidence type="ECO:0000313" key="1">
    <source>
        <dbReference type="EMBL" id="KAH3802834.1"/>
    </source>
</evidence>
<organism evidence="1 2">
    <name type="scientific">Dreissena polymorpha</name>
    <name type="common">Zebra mussel</name>
    <name type="synonym">Mytilus polymorpha</name>
    <dbReference type="NCBI Taxonomy" id="45954"/>
    <lineage>
        <taxon>Eukaryota</taxon>
        <taxon>Metazoa</taxon>
        <taxon>Spiralia</taxon>
        <taxon>Lophotrochozoa</taxon>
        <taxon>Mollusca</taxon>
        <taxon>Bivalvia</taxon>
        <taxon>Autobranchia</taxon>
        <taxon>Heteroconchia</taxon>
        <taxon>Euheterodonta</taxon>
        <taxon>Imparidentia</taxon>
        <taxon>Neoheterodontei</taxon>
        <taxon>Myida</taxon>
        <taxon>Dreissenoidea</taxon>
        <taxon>Dreissenidae</taxon>
        <taxon>Dreissena</taxon>
    </lineage>
</organism>
<dbReference type="Proteomes" id="UP000828390">
    <property type="component" value="Unassembled WGS sequence"/>
</dbReference>